<name>A0A9W9B3Y7_9AGAR</name>
<feature type="region of interest" description="Disordered" evidence="1">
    <location>
        <begin position="220"/>
        <end position="247"/>
    </location>
</feature>
<feature type="compositionally biased region" description="Polar residues" evidence="1">
    <location>
        <begin position="1"/>
        <end position="13"/>
    </location>
</feature>
<feature type="compositionally biased region" description="Acidic residues" evidence="1">
    <location>
        <begin position="225"/>
        <end position="236"/>
    </location>
</feature>
<feature type="region of interest" description="Disordered" evidence="1">
    <location>
        <begin position="463"/>
        <end position="489"/>
    </location>
</feature>
<feature type="region of interest" description="Disordered" evidence="1">
    <location>
        <begin position="1"/>
        <end position="24"/>
    </location>
</feature>
<protein>
    <submittedName>
        <fullName evidence="2">Uncharacterized protein</fullName>
    </submittedName>
</protein>
<accession>A0A9W9B3Y7</accession>
<dbReference type="AlphaFoldDB" id="A0A9W9B3Y7"/>
<dbReference type="Proteomes" id="UP001150238">
    <property type="component" value="Unassembled WGS sequence"/>
</dbReference>
<comment type="caution">
    <text evidence="2">The sequence shown here is derived from an EMBL/GenBank/DDBJ whole genome shotgun (WGS) entry which is preliminary data.</text>
</comment>
<feature type="region of interest" description="Disordered" evidence="1">
    <location>
        <begin position="178"/>
        <end position="206"/>
    </location>
</feature>
<feature type="compositionally biased region" description="Acidic residues" evidence="1">
    <location>
        <begin position="594"/>
        <end position="609"/>
    </location>
</feature>
<gene>
    <name evidence="2" type="ORF">C8J55DRAFT_553521</name>
</gene>
<feature type="compositionally biased region" description="Low complexity" evidence="1">
    <location>
        <begin position="184"/>
        <end position="206"/>
    </location>
</feature>
<evidence type="ECO:0000313" key="2">
    <source>
        <dbReference type="EMBL" id="KAJ4495763.1"/>
    </source>
</evidence>
<feature type="compositionally biased region" description="Polar residues" evidence="1">
    <location>
        <begin position="463"/>
        <end position="482"/>
    </location>
</feature>
<feature type="region of interest" description="Disordered" evidence="1">
    <location>
        <begin position="629"/>
        <end position="649"/>
    </location>
</feature>
<evidence type="ECO:0000256" key="1">
    <source>
        <dbReference type="SAM" id="MobiDB-lite"/>
    </source>
</evidence>
<feature type="region of interest" description="Disordered" evidence="1">
    <location>
        <begin position="561"/>
        <end position="609"/>
    </location>
</feature>
<reference evidence="2" key="2">
    <citation type="journal article" date="2023" name="Proc. Natl. Acad. Sci. U.S.A.">
        <title>A global phylogenomic analysis of the shiitake genus Lentinula.</title>
        <authorList>
            <person name="Sierra-Patev S."/>
            <person name="Min B."/>
            <person name="Naranjo-Ortiz M."/>
            <person name="Looney B."/>
            <person name="Konkel Z."/>
            <person name="Slot J.C."/>
            <person name="Sakamoto Y."/>
            <person name="Steenwyk J.L."/>
            <person name="Rokas A."/>
            <person name="Carro J."/>
            <person name="Camarero S."/>
            <person name="Ferreira P."/>
            <person name="Molpeceres G."/>
            <person name="Ruiz-Duenas F.J."/>
            <person name="Serrano A."/>
            <person name="Henrissat B."/>
            <person name="Drula E."/>
            <person name="Hughes K.W."/>
            <person name="Mata J.L."/>
            <person name="Ishikawa N.K."/>
            <person name="Vargas-Isla R."/>
            <person name="Ushijima S."/>
            <person name="Smith C.A."/>
            <person name="Donoghue J."/>
            <person name="Ahrendt S."/>
            <person name="Andreopoulos W."/>
            <person name="He G."/>
            <person name="LaButti K."/>
            <person name="Lipzen A."/>
            <person name="Ng V."/>
            <person name="Riley R."/>
            <person name="Sandor L."/>
            <person name="Barry K."/>
            <person name="Martinez A.T."/>
            <person name="Xiao Y."/>
            <person name="Gibbons J.G."/>
            <person name="Terashima K."/>
            <person name="Grigoriev I.V."/>
            <person name="Hibbett D."/>
        </authorList>
    </citation>
    <scope>NUCLEOTIDE SEQUENCE</scope>
    <source>
        <strain evidence="2">Sp2 HRB7682 ss15</strain>
    </source>
</reference>
<dbReference type="EMBL" id="JANVFS010000001">
    <property type="protein sequence ID" value="KAJ4495763.1"/>
    <property type="molecule type" value="Genomic_DNA"/>
</dbReference>
<sequence length="793" mass="86792">MTVSLSPTDTNDTAYPHDNIHAFHHDSPLHHEQFLSGGPAQQRKEENRLFPASIQSPNENAHCVGTSHRNYTGVNEVPPRPASRMDFVSGFSSTQSINALDEFETQTQVRSHKRTPSATFRWTREILKKMRLTGATPTSDFEPPPCPEISATISATNEPSKAATFLYNESYADDEGMSISSDIASSPELDSSASNSSLLSSPSSGSYPALESITISLSSSSDFDGSLDDSDTDSDSDSLKEIDLGDGLAGEGNECVVPVKEEQAYVHTYSPIPVSPSTTQSPCSSYPANPHTESILESFGDGDLDQNMLEYTPEPRPKYTCLPSPLSLFPPVIPSPFSQSQSTLQSSSQSPFQPQRHLYTDRGHSRHALHYRKWFWALREEDWARYTEWLGEYQSQQEAYSGMSTSPVLTDSAETQGNEQDRICTPAVQGWQPEPVCSPIVQGWQPELQEQDRFKLFPSLFSNSRDPGSNNSRQQHTETSGSVLEEFPRSSLPPLTIHPRWGDIIRSSLATTYSSAVACTETWCMHTDRYLLVGMGLGLWTIRKVLWLSELNRICSIPRPREEEEADGEKTFVADDESKDPRSGSCAENCLTSDDNDSLSEEDDDSEEGEVMCSSVVSLASLISTTTSSEDSDVTLVESDSDSEAPLNASSMSDFAAQAEPQLSGRSVDFDKTCSSSGILGDEDEDFEEVDLGLGCGSSNAACSSSLSGSSNASVDNCCSETESLALLRTLYFDTHVISSSTVTKDYAMSNDQGKCKLNTQHSQLEVPSLAKRSWYEQCELLLQLTGARDTGA</sequence>
<organism evidence="2 3">
    <name type="scientific">Lentinula lateritia</name>
    <dbReference type="NCBI Taxonomy" id="40482"/>
    <lineage>
        <taxon>Eukaryota</taxon>
        <taxon>Fungi</taxon>
        <taxon>Dikarya</taxon>
        <taxon>Basidiomycota</taxon>
        <taxon>Agaricomycotina</taxon>
        <taxon>Agaricomycetes</taxon>
        <taxon>Agaricomycetidae</taxon>
        <taxon>Agaricales</taxon>
        <taxon>Marasmiineae</taxon>
        <taxon>Omphalotaceae</taxon>
        <taxon>Lentinula</taxon>
    </lineage>
</organism>
<proteinExistence type="predicted"/>
<reference evidence="2" key="1">
    <citation type="submission" date="2022-08" db="EMBL/GenBank/DDBJ databases">
        <authorList>
            <consortium name="DOE Joint Genome Institute"/>
            <person name="Min B."/>
            <person name="Riley R."/>
            <person name="Sierra-Patev S."/>
            <person name="Naranjo-Ortiz M."/>
            <person name="Looney B."/>
            <person name="Konkel Z."/>
            <person name="Slot J.C."/>
            <person name="Sakamoto Y."/>
            <person name="Steenwyk J.L."/>
            <person name="Rokas A."/>
            <person name="Carro J."/>
            <person name="Camarero S."/>
            <person name="Ferreira P."/>
            <person name="Molpeceres G."/>
            <person name="Ruiz-Duenas F.J."/>
            <person name="Serrano A."/>
            <person name="Henrissat B."/>
            <person name="Drula E."/>
            <person name="Hughes K.W."/>
            <person name="Mata J.L."/>
            <person name="Ishikawa N.K."/>
            <person name="Vargas-Isla R."/>
            <person name="Ushijima S."/>
            <person name="Smith C.A."/>
            <person name="Ahrendt S."/>
            <person name="Andreopoulos W."/>
            <person name="He G."/>
            <person name="Labutti K."/>
            <person name="Lipzen A."/>
            <person name="Ng V."/>
            <person name="Sandor L."/>
            <person name="Barry K."/>
            <person name="Martinez A.T."/>
            <person name="Xiao Y."/>
            <person name="Gibbons J.G."/>
            <person name="Terashima K."/>
            <person name="Hibbett D.S."/>
            <person name="Grigoriev I.V."/>
        </authorList>
    </citation>
    <scope>NUCLEOTIDE SEQUENCE</scope>
    <source>
        <strain evidence="2">Sp2 HRB7682 ss15</strain>
    </source>
</reference>
<evidence type="ECO:0000313" key="3">
    <source>
        <dbReference type="Proteomes" id="UP001150238"/>
    </source>
</evidence>